<evidence type="ECO:0000313" key="2">
    <source>
        <dbReference type="EMBL" id="KKN77193.1"/>
    </source>
</evidence>
<name>A0A0F9WFT0_9ZZZZ</name>
<proteinExistence type="predicted"/>
<dbReference type="EMBL" id="LAZR01000283">
    <property type="protein sequence ID" value="KKN77193.1"/>
    <property type="molecule type" value="Genomic_DNA"/>
</dbReference>
<comment type="caution">
    <text evidence="2">The sequence shown here is derived from an EMBL/GenBank/DDBJ whole genome shotgun (WGS) entry which is preliminary data.</text>
</comment>
<accession>A0A0F9WFT0</accession>
<organism evidence="2">
    <name type="scientific">marine sediment metagenome</name>
    <dbReference type="NCBI Taxonomy" id="412755"/>
    <lineage>
        <taxon>unclassified sequences</taxon>
        <taxon>metagenomes</taxon>
        <taxon>ecological metagenomes</taxon>
    </lineage>
</organism>
<evidence type="ECO:0000256" key="1">
    <source>
        <dbReference type="SAM" id="MobiDB-lite"/>
    </source>
</evidence>
<dbReference type="AlphaFoldDB" id="A0A0F9WFT0"/>
<gene>
    <name evidence="2" type="ORF">LCGC14_0362850</name>
</gene>
<protein>
    <submittedName>
        <fullName evidence="2">Uncharacterized protein</fullName>
    </submittedName>
</protein>
<reference evidence="2" key="1">
    <citation type="journal article" date="2015" name="Nature">
        <title>Complex archaea that bridge the gap between prokaryotes and eukaryotes.</title>
        <authorList>
            <person name="Spang A."/>
            <person name="Saw J.H."/>
            <person name="Jorgensen S.L."/>
            <person name="Zaremba-Niedzwiedzka K."/>
            <person name="Martijn J."/>
            <person name="Lind A.E."/>
            <person name="van Eijk R."/>
            <person name="Schleper C."/>
            <person name="Guy L."/>
            <person name="Ettema T.J."/>
        </authorList>
    </citation>
    <scope>NUCLEOTIDE SEQUENCE</scope>
</reference>
<sequence>MIDLQKAPDDPLIDRKPPPVPTDPIGDDLDERKPDERLPQKNPADPEYS</sequence>
<feature type="compositionally biased region" description="Basic and acidic residues" evidence="1">
    <location>
        <begin position="30"/>
        <end position="39"/>
    </location>
</feature>
<feature type="compositionally biased region" description="Basic and acidic residues" evidence="1">
    <location>
        <begin position="1"/>
        <end position="17"/>
    </location>
</feature>
<feature type="region of interest" description="Disordered" evidence="1">
    <location>
        <begin position="1"/>
        <end position="49"/>
    </location>
</feature>